<dbReference type="GO" id="GO:0005886">
    <property type="term" value="C:plasma membrane"/>
    <property type="evidence" value="ECO:0007669"/>
    <property type="project" value="TreeGrafter"/>
</dbReference>
<dbReference type="PANTHER" id="PTHR43337">
    <property type="entry name" value="XANTHINE/URACIL PERMEASE C887.17-RELATED"/>
    <property type="match status" value="1"/>
</dbReference>
<evidence type="ECO:0000256" key="2">
    <source>
        <dbReference type="ARBA" id="ARBA00005697"/>
    </source>
</evidence>
<keyword evidence="3" id="KW-0813">Transport</keyword>
<dbReference type="KEGG" id="vao:FA707_09515"/>
<keyword evidence="6" id="KW-0472">Membrane</keyword>
<sequence>MFKQWKNVDVKKELFGGLTSFFAISYVIIVNSMILAEAGLPPELSVFGTIFISVIGCLLIGLLGDVPIILTTGMGVNSFVTYNLVKDMQMSWQEALAISFMASLICLIVAVTPIIDKMNESIPESLKHGITSGIGLFLVLVGLENGQIIVRGEETFMELNHFTDPNMLLTIGALILTLFLFLKNVQGSFFIGIIVMTIIANLLGLVDVGQNSFSLSAIKDYPEIVGKLDFSSLFSIKFLLGTFSLSMILIFESVGLLNGLLPWISKERFKKTSIINAGVMMLSSILGTSPTIPAAESSTGIQEGAKRGLSSVVAGILFFISIFMIPFLSYIPSSALAPVIIITGCLMMSNLQHINLADFSEWFAPFLMMVMMGFSMSISSGLAFGFVAYPLVKIFAGKRKELTPTVCLISILFLCYLVAKVWI</sequence>
<dbReference type="OrthoDB" id="9808458at2"/>
<protein>
    <submittedName>
        <fullName evidence="7">NCS2 family permease</fullName>
    </submittedName>
</protein>
<accession>A0A4D7CVC4</accession>
<evidence type="ECO:0000313" key="8">
    <source>
        <dbReference type="Proteomes" id="UP000298615"/>
    </source>
</evidence>
<keyword evidence="8" id="KW-1185">Reference proteome</keyword>
<gene>
    <name evidence="7" type="ORF">FA707_09515</name>
</gene>
<dbReference type="Pfam" id="PF00860">
    <property type="entry name" value="Xan_ur_permease"/>
    <property type="match status" value="1"/>
</dbReference>
<keyword evidence="4" id="KW-0812">Transmembrane</keyword>
<dbReference type="AlphaFoldDB" id="A0A4D7CVC4"/>
<evidence type="ECO:0000256" key="1">
    <source>
        <dbReference type="ARBA" id="ARBA00004141"/>
    </source>
</evidence>
<comment type="similarity">
    <text evidence="2">Belongs to the nucleobase:cation symporter-2 (NCS2) (TC 2.A.40) family. Azg-like subfamily.</text>
</comment>
<keyword evidence="5" id="KW-1133">Transmembrane helix</keyword>
<reference evidence="7 8" key="1">
    <citation type="submission" date="2019-04" db="EMBL/GenBank/DDBJ databases">
        <title>Vagococcus sp. nov., isolated from faeces of yaks (Bos grunniens).</title>
        <authorList>
            <person name="Ge Y."/>
        </authorList>
    </citation>
    <scope>NUCLEOTIDE SEQUENCE [LARGE SCALE GENOMIC DNA]</scope>
    <source>
        <strain evidence="7 8">MN-17</strain>
    </source>
</reference>
<evidence type="ECO:0000256" key="4">
    <source>
        <dbReference type="ARBA" id="ARBA00022692"/>
    </source>
</evidence>
<dbReference type="EMBL" id="CP039712">
    <property type="protein sequence ID" value="QCI87152.1"/>
    <property type="molecule type" value="Genomic_DNA"/>
</dbReference>
<dbReference type="PANTHER" id="PTHR43337:SF2">
    <property type="entry name" value="XANTHINE_URACIL PERMEASE"/>
    <property type="match status" value="1"/>
</dbReference>
<dbReference type="GO" id="GO:0005345">
    <property type="term" value="F:purine nucleobase transmembrane transporter activity"/>
    <property type="evidence" value="ECO:0007669"/>
    <property type="project" value="TreeGrafter"/>
</dbReference>
<dbReference type="InterPro" id="IPR006043">
    <property type="entry name" value="NCS2"/>
</dbReference>
<proteinExistence type="inferred from homology"/>
<comment type="subcellular location">
    <subcellularLocation>
        <location evidence="1">Membrane</location>
        <topology evidence="1">Multi-pass membrane protein</topology>
    </subcellularLocation>
</comment>
<dbReference type="RefSeq" id="WP_136953974.1">
    <property type="nucleotide sequence ID" value="NZ_CP039712.1"/>
</dbReference>
<evidence type="ECO:0000256" key="6">
    <source>
        <dbReference type="ARBA" id="ARBA00023136"/>
    </source>
</evidence>
<dbReference type="Proteomes" id="UP000298615">
    <property type="component" value="Chromosome"/>
</dbReference>
<organism evidence="7 8">
    <name type="scientific">Vagococcus zengguangii</name>
    <dbReference type="NCBI Taxonomy" id="2571750"/>
    <lineage>
        <taxon>Bacteria</taxon>
        <taxon>Bacillati</taxon>
        <taxon>Bacillota</taxon>
        <taxon>Bacilli</taxon>
        <taxon>Lactobacillales</taxon>
        <taxon>Enterococcaceae</taxon>
        <taxon>Vagococcus</taxon>
    </lineage>
</organism>
<evidence type="ECO:0000256" key="3">
    <source>
        <dbReference type="ARBA" id="ARBA00022448"/>
    </source>
</evidence>
<name>A0A4D7CVC4_9ENTE</name>
<dbReference type="InterPro" id="IPR045018">
    <property type="entry name" value="Azg-like"/>
</dbReference>
<evidence type="ECO:0000313" key="7">
    <source>
        <dbReference type="EMBL" id="QCI87152.1"/>
    </source>
</evidence>
<evidence type="ECO:0000256" key="5">
    <source>
        <dbReference type="ARBA" id="ARBA00022989"/>
    </source>
</evidence>